<keyword evidence="1" id="KW-0472">Membrane</keyword>
<feature type="transmembrane region" description="Helical" evidence="1">
    <location>
        <begin position="146"/>
        <end position="163"/>
    </location>
</feature>
<organism evidence="2 3">
    <name type="scientific">Priestia megaterium</name>
    <name type="common">Bacillus megaterium</name>
    <dbReference type="NCBI Taxonomy" id="1404"/>
    <lineage>
        <taxon>Bacteria</taxon>
        <taxon>Bacillati</taxon>
        <taxon>Bacillota</taxon>
        <taxon>Bacilli</taxon>
        <taxon>Bacillales</taxon>
        <taxon>Bacillaceae</taxon>
        <taxon>Priestia</taxon>
    </lineage>
</organism>
<dbReference type="RefSeq" id="WP_171778160.1">
    <property type="nucleotide sequence ID" value="NZ_CP045273.1"/>
</dbReference>
<evidence type="ECO:0000313" key="3">
    <source>
        <dbReference type="Proteomes" id="UP000501076"/>
    </source>
</evidence>
<sequence>MIAYIVAIVLSVTQLLFSRYINTKKAKPLHETSVKIKKELVSYLERLEKEHNIDAKVEIYRLRVLGLFTSIQDEDKKEEIRTRMKEIVLENNGQPKKLMFFTILPMATASFCAIFLAFAFRTEPIFGLSIALNILVIFLLIARKMWVFLFIFGAVGFILYPLLPAHLVTFALLSPMVYLVMTIKKAITTKNKKSI</sequence>
<geneLocation type="plasmid" evidence="3">
    <name>pfdu301a</name>
</geneLocation>
<feature type="transmembrane region" description="Helical" evidence="1">
    <location>
        <begin position="125"/>
        <end position="141"/>
    </location>
</feature>
<feature type="transmembrane region" description="Helical" evidence="1">
    <location>
        <begin position="98"/>
        <end position="119"/>
    </location>
</feature>
<keyword evidence="1" id="KW-1133">Transmembrane helix</keyword>
<dbReference type="AlphaFoldDB" id="A0A6M6E6F9"/>
<reference evidence="2 3" key="1">
    <citation type="submission" date="2019-10" db="EMBL/GenBank/DDBJ databases">
        <title>Complete genome sequences for adaption low water activity.</title>
        <authorList>
            <person name="Zhao L."/>
            <person name="Zhong J."/>
        </authorList>
    </citation>
    <scope>NUCLEOTIDE SEQUENCE [LARGE SCALE GENOMIC DNA]</scope>
    <source>
        <strain evidence="2 3">FDU301</strain>
        <plasmid evidence="3">pfdu301a</plasmid>
    </source>
</reference>
<gene>
    <name evidence="2" type="ORF">FDZ14_29210</name>
</gene>
<name>A0A6M6E6F9_PRIMG</name>
<dbReference type="EMBL" id="CP045273">
    <property type="protein sequence ID" value="QJX80178.1"/>
    <property type="molecule type" value="Genomic_DNA"/>
</dbReference>
<accession>A0A6M6E6F9</accession>
<keyword evidence="1" id="KW-0812">Transmembrane</keyword>
<evidence type="ECO:0000256" key="1">
    <source>
        <dbReference type="SAM" id="Phobius"/>
    </source>
</evidence>
<protein>
    <submittedName>
        <fullName evidence="2">Uncharacterized protein</fullName>
    </submittedName>
</protein>
<evidence type="ECO:0000313" key="2">
    <source>
        <dbReference type="EMBL" id="QJX80178.1"/>
    </source>
</evidence>
<keyword evidence="2" id="KW-0614">Plasmid</keyword>
<dbReference type="Proteomes" id="UP000501076">
    <property type="component" value="Plasmid pFDU301A"/>
</dbReference>
<proteinExistence type="predicted"/>